<dbReference type="GO" id="GO:0097506">
    <property type="term" value="F:deaminated base DNA N-glycosylase activity"/>
    <property type="evidence" value="ECO:0007669"/>
    <property type="project" value="UniProtKB-ARBA"/>
</dbReference>
<dbReference type="SUPFAM" id="SSF52141">
    <property type="entry name" value="Uracil-DNA glycosylase-like"/>
    <property type="match status" value="1"/>
</dbReference>
<proteinExistence type="predicted"/>
<dbReference type="InterPro" id="IPR051536">
    <property type="entry name" value="UDG_Type-4/5"/>
</dbReference>
<evidence type="ECO:0000256" key="8">
    <source>
        <dbReference type="SAM" id="MobiDB-lite"/>
    </source>
</evidence>
<keyword evidence="1" id="KW-0004">4Fe-4S</keyword>
<dbReference type="InterPro" id="IPR036895">
    <property type="entry name" value="Uracil-DNA_glycosylase-like_sf"/>
</dbReference>
<evidence type="ECO:0000256" key="1">
    <source>
        <dbReference type="ARBA" id="ARBA00022485"/>
    </source>
</evidence>
<feature type="region of interest" description="Disordered" evidence="8">
    <location>
        <begin position="1"/>
        <end position="24"/>
    </location>
</feature>
<protein>
    <submittedName>
        <fullName evidence="10">Uracil-DNA glycosylase superfamily protein</fullName>
    </submittedName>
</protein>
<keyword evidence="3" id="KW-0227">DNA damage</keyword>
<keyword evidence="7" id="KW-0234">DNA repair</keyword>
<keyword evidence="5" id="KW-0408">Iron</keyword>
<dbReference type="PANTHER" id="PTHR33693">
    <property type="entry name" value="TYPE-5 URACIL-DNA GLYCOSYLASE"/>
    <property type="match status" value="1"/>
</dbReference>
<evidence type="ECO:0000259" key="9">
    <source>
        <dbReference type="SMART" id="SM00986"/>
    </source>
</evidence>
<keyword evidence="6" id="KW-0411">Iron-sulfur</keyword>
<evidence type="ECO:0000256" key="3">
    <source>
        <dbReference type="ARBA" id="ARBA00022763"/>
    </source>
</evidence>
<evidence type="ECO:0000256" key="4">
    <source>
        <dbReference type="ARBA" id="ARBA00022801"/>
    </source>
</evidence>
<evidence type="ECO:0000256" key="5">
    <source>
        <dbReference type="ARBA" id="ARBA00023004"/>
    </source>
</evidence>
<dbReference type="GO" id="GO:0046872">
    <property type="term" value="F:metal ion binding"/>
    <property type="evidence" value="ECO:0007669"/>
    <property type="project" value="UniProtKB-KW"/>
</dbReference>
<dbReference type="EMBL" id="AOII01000042">
    <property type="protein sequence ID" value="ELY78801.1"/>
    <property type="molecule type" value="Genomic_DNA"/>
</dbReference>
<gene>
    <name evidence="10" type="ORF">C487_07557</name>
</gene>
<organism evidence="10">
    <name type="scientific">Natrinema pallidum DSM 3751</name>
    <dbReference type="NCBI Taxonomy" id="1227495"/>
    <lineage>
        <taxon>Archaea</taxon>
        <taxon>Methanobacteriati</taxon>
        <taxon>Methanobacteriota</taxon>
        <taxon>Stenosarchaea group</taxon>
        <taxon>Halobacteria</taxon>
        <taxon>Halobacteriales</taxon>
        <taxon>Natrialbaceae</taxon>
        <taxon>Natrinema</taxon>
    </lineage>
</organism>
<dbReference type="Pfam" id="PF03167">
    <property type="entry name" value="UDG"/>
    <property type="match status" value="1"/>
</dbReference>
<feature type="domain" description="Uracil-DNA glycosylase-like" evidence="9">
    <location>
        <begin position="46"/>
        <end position="166"/>
    </location>
</feature>
<dbReference type="PATRIC" id="fig|1227495.3.peg.1516"/>
<reference evidence="10" key="1">
    <citation type="journal article" date="2014" name="PLoS Genet.">
        <title>Phylogenetically driven sequencing of extremely halophilic archaea reveals strategies for static and dynamic osmo-response.</title>
        <authorList>
            <person name="Becker E.A."/>
            <person name="Seitzer P.M."/>
            <person name="Tritt A."/>
            <person name="Larsen D."/>
            <person name="Krusor M."/>
            <person name="Yao A.I."/>
            <person name="Wu D."/>
            <person name="Madern D."/>
            <person name="Eisen J.A."/>
            <person name="Darling A.E."/>
            <person name="Facciotti M.T."/>
        </authorList>
    </citation>
    <scope>NUCLEOTIDE SEQUENCE [LARGE SCALE GENOMIC DNA]</scope>
    <source>
        <strain evidence="10">DSM 3751</strain>
    </source>
</reference>
<dbReference type="Gene3D" id="3.40.470.10">
    <property type="entry name" value="Uracil-DNA glycosylase-like domain"/>
    <property type="match status" value="1"/>
</dbReference>
<comment type="caution">
    <text evidence="10">The sequence shown here is derived from an EMBL/GenBank/DDBJ whole genome shotgun (WGS) entry which is preliminary data.</text>
</comment>
<dbReference type="GO" id="GO:0006281">
    <property type="term" value="P:DNA repair"/>
    <property type="evidence" value="ECO:0007669"/>
    <property type="project" value="UniProtKB-KW"/>
</dbReference>
<dbReference type="AlphaFoldDB" id="L9YYT0"/>
<dbReference type="GO" id="GO:0051539">
    <property type="term" value="F:4 iron, 4 sulfur cluster binding"/>
    <property type="evidence" value="ECO:0007669"/>
    <property type="project" value="UniProtKB-KW"/>
</dbReference>
<evidence type="ECO:0000256" key="7">
    <source>
        <dbReference type="ARBA" id="ARBA00023204"/>
    </source>
</evidence>
<sequence>MPASAPDTDPDSAGTDDPTYPTSRNVLEPGCTRCSALADSRECISWGTGDLDTSIVVVGEAPGRGTPDADRWRGGNWTGKAYTSRHSGRRIRRLVADIGYGDDAYYTNAVKCVPVDPTDPTSNREPTPEERTNCRPHLLTELETVDPETSDLLYTKLKPVRTNVFAHTFFAELREKHDVDDAVFPINGATPLQDACSRHSLDFSNELYHFRTAFVTPKQKLLMSG</sequence>
<dbReference type="eggNOG" id="arCOG02134">
    <property type="taxonomic scope" value="Archaea"/>
</dbReference>
<dbReference type="SMART" id="SM00986">
    <property type="entry name" value="UDG"/>
    <property type="match status" value="1"/>
</dbReference>
<dbReference type="InterPro" id="IPR005122">
    <property type="entry name" value="Uracil-DNA_glycosylase-like"/>
</dbReference>
<dbReference type="PANTHER" id="PTHR33693:SF1">
    <property type="entry name" value="TYPE-4 URACIL-DNA GLYCOSYLASE"/>
    <property type="match status" value="1"/>
</dbReference>
<dbReference type="Proteomes" id="UP000011618">
    <property type="component" value="Unassembled WGS sequence"/>
</dbReference>
<evidence type="ECO:0000256" key="2">
    <source>
        <dbReference type="ARBA" id="ARBA00022723"/>
    </source>
</evidence>
<dbReference type="eggNOG" id="arCOG00905">
    <property type="taxonomic scope" value="Archaea"/>
</dbReference>
<name>L9YYT0_9EURY</name>
<dbReference type="SMART" id="SM00987">
    <property type="entry name" value="UreE_C"/>
    <property type="match status" value="1"/>
</dbReference>
<keyword evidence="4" id="KW-0378">Hydrolase</keyword>
<accession>L9YYT0</accession>
<keyword evidence="2" id="KW-0479">Metal-binding</keyword>
<evidence type="ECO:0000256" key="6">
    <source>
        <dbReference type="ARBA" id="ARBA00023014"/>
    </source>
</evidence>
<evidence type="ECO:0000313" key="10">
    <source>
        <dbReference type="EMBL" id="ELY78801.1"/>
    </source>
</evidence>